<gene>
    <name evidence="11" type="ordered locus">Dtox_3365</name>
</gene>
<dbReference type="OrthoDB" id="1675410at2"/>
<reference evidence="11 12" key="1">
    <citation type="journal article" date="2009" name="Stand. Genomic Sci.">
        <title>Complete genome sequence of Desulfotomaculum acetoxidans type strain (5575).</title>
        <authorList>
            <person name="Spring S."/>
            <person name="Lapidus A."/>
            <person name="Schroder M."/>
            <person name="Gleim D."/>
            <person name="Sims D."/>
            <person name="Meincke L."/>
            <person name="Glavina Del Rio T."/>
            <person name="Tice H."/>
            <person name="Copeland A."/>
            <person name="Cheng J.F."/>
            <person name="Lucas S."/>
            <person name="Chen F."/>
            <person name="Nolan M."/>
            <person name="Bruce D."/>
            <person name="Goodwin L."/>
            <person name="Pitluck S."/>
            <person name="Ivanova N."/>
            <person name="Mavromatis K."/>
            <person name="Mikhailova N."/>
            <person name="Pati A."/>
            <person name="Chen A."/>
            <person name="Palaniappan K."/>
            <person name="Land M."/>
            <person name="Hauser L."/>
            <person name="Chang Y.J."/>
            <person name="Jeffries C.D."/>
            <person name="Chain P."/>
            <person name="Saunders E."/>
            <person name="Brettin T."/>
            <person name="Detter J.C."/>
            <person name="Goker M."/>
            <person name="Bristow J."/>
            <person name="Eisen J.A."/>
            <person name="Markowitz V."/>
            <person name="Hugenholtz P."/>
            <person name="Kyrpides N.C."/>
            <person name="Klenk H.P."/>
            <person name="Han C."/>
        </authorList>
    </citation>
    <scope>NUCLEOTIDE SEQUENCE [LARGE SCALE GENOMIC DNA]</scope>
    <source>
        <strain evidence="12">ATCC 49208 / DSM 771 / VKM B-1644</strain>
    </source>
</reference>
<feature type="transmembrane region" description="Helical" evidence="10">
    <location>
        <begin position="40"/>
        <end position="61"/>
    </location>
</feature>
<name>C8W5U5_DESAS</name>
<dbReference type="PANTHER" id="PTHR34975">
    <property type="entry name" value="SPORE GERMINATION PROTEIN A2"/>
    <property type="match status" value="1"/>
</dbReference>
<dbReference type="InterPro" id="IPR004761">
    <property type="entry name" value="Spore_GerAB"/>
</dbReference>
<evidence type="ECO:0000256" key="10">
    <source>
        <dbReference type="SAM" id="Phobius"/>
    </source>
</evidence>
<feature type="transmembrane region" description="Helical" evidence="10">
    <location>
        <begin position="145"/>
        <end position="167"/>
    </location>
</feature>
<evidence type="ECO:0000256" key="6">
    <source>
        <dbReference type="ARBA" id="ARBA00022544"/>
    </source>
</evidence>
<keyword evidence="6" id="KW-0309">Germination</keyword>
<dbReference type="RefSeq" id="WP_015758785.1">
    <property type="nucleotide sequence ID" value="NC_013216.1"/>
</dbReference>
<dbReference type="STRING" id="485916.Dtox_3365"/>
<comment type="subcellular location">
    <subcellularLocation>
        <location evidence="1">Cell membrane</location>
        <topology evidence="1">Multi-pass membrane protein</topology>
    </subcellularLocation>
</comment>
<dbReference type="GO" id="GO:0009847">
    <property type="term" value="P:spore germination"/>
    <property type="evidence" value="ECO:0007669"/>
    <property type="project" value="InterPro"/>
</dbReference>
<keyword evidence="7 10" id="KW-0812">Transmembrane</keyword>
<dbReference type="KEGG" id="dae:Dtox_3365"/>
<evidence type="ECO:0000256" key="2">
    <source>
        <dbReference type="ARBA" id="ARBA00007998"/>
    </source>
</evidence>
<keyword evidence="9 10" id="KW-0472">Membrane</keyword>
<dbReference type="HOGENOM" id="CLU_047547_1_2_9"/>
<accession>C8W5U5</accession>
<proteinExistence type="inferred from homology"/>
<dbReference type="PANTHER" id="PTHR34975:SF2">
    <property type="entry name" value="SPORE GERMINATION PROTEIN A2"/>
    <property type="match status" value="1"/>
</dbReference>
<evidence type="ECO:0000256" key="9">
    <source>
        <dbReference type="ARBA" id="ARBA00023136"/>
    </source>
</evidence>
<dbReference type="eggNOG" id="COG0531">
    <property type="taxonomic scope" value="Bacteria"/>
</dbReference>
<evidence type="ECO:0000256" key="3">
    <source>
        <dbReference type="ARBA" id="ARBA00009261"/>
    </source>
</evidence>
<sequence length="360" mass="40309">MSNKQHISEIAFTFLIIGFLIGTAIMLVPSAVISDAKQDAWLSVLIAVFPSIIIVNVLISLQRMFPGQSIIQYSVQILGYPFGKIINGLLLWFVLHLSVLVLRDAEDFVQLLLLPRTPPVLIAIVIVIVTFGALIGGFEVLARITVLIMPILLIFFLVLSFLSLLNADFSRITPINENGYIPIIRGAIEPVSFPFGEMIIFAFLFFNHQNINKSRNLLLHAVFGILVAFIVLEVGVLRSIFVLGVESSGRYLFPVLGSTFMSLVGNIFAPIVTINWFCFMFIKFAICYYAFNWGLANCLGIQNYRSIMIPIGILIIALSFFVYSNYVEEISFASEIWPYYAIPFEYGIPLLLWAAAKARN</sequence>
<evidence type="ECO:0000256" key="7">
    <source>
        <dbReference type="ARBA" id="ARBA00022692"/>
    </source>
</evidence>
<dbReference type="GO" id="GO:0005283">
    <property type="term" value="F:amino acid:sodium symporter activity"/>
    <property type="evidence" value="ECO:0007669"/>
    <property type="project" value="InterPro"/>
</dbReference>
<feature type="transmembrane region" description="Helical" evidence="10">
    <location>
        <begin position="187"/>
        <end position="206"/>
    </location>
</feature>
<evidence type="ECO:0000256" key="8">
    <source>
        <dbReference type="ARBA" id="ARBA00022989"/>
    </source>
</evidence>
<dbReference type="Pfam" id="PF03845">
    <property type="entry name" value="Spore_permease"/>
    <property type="match status" value="1"/>
</dbReference>
<evidence type="ECO:0000256" key="4">
    <source>
        <dbReference type="ARBA" id="ARBA00022448"/>
    </source>
</evidence>
<dbReference type="Gene3D" id="1.20.1740.10">
    <property type="entry name" value="Amino acid/polyamine transporter I"/>
    <property type="match status" value="1"/>
</dbReference>
<feature type="transmembrane region" description="Helical" evidence="10">
    <location>
        <begin position="12"/>
        <end position="34"/>
    </location>
</feature>
<keyword evidence="5" id="KW-1003">Cell membrane</keyword>
<keyword evidence="12" id="KW-1185">Reference proteome</keyword>
<evidence type="ECO:0000256" key="1">
    <source>
        <dbReference type="ARBA" id="ARBA00004651"/>
    </source>
</evidence>
<feature type="transmembrane region" description="Helical" evidence="10">
    <location>
        <begin position="218"/>
        <end position="243"/>
    </location>
</feature>
<evidence type="ECO:0000313" key="11">
    <source>
        <dbReference type="EMBL" id="ACV64095.1"/>
    </source>
</evidence>
<comment type="similarity">
    <text evidence="3">Belongs to the alanine or glycine:cation symporter (AGCS) (TC 2.A.25) family.</text>
</comment>
<dbReference type="NCBIfam" id="TIGR00912">
    <property type="entry name" value="2A0309"/>
    <property type="match status" value="1"/>
</dbReference>
<dbReference type="EMBL" id="CP001720">
    <property type="protein sequence ID" value="ACV64095.1"/>
    <property type="molecule type" value="Genomic_DNA"/>
</dbReference>
<dbReference type="AlphaFoldDB" id="C8W5U5"/>
<dbReference type="GO" id="GO:0005886">
    <property type="term" value="C:plasma membrane"/>
    <property type="evidence" value="ECO:0007669"/>
    <property type="project" value="UniProtKB-SubCell"/>
</dbReference>
<keyword evidence="8 10" id="KW-1133">Transmembrane helix</keyword>
<feature type="transmembrane region" description="Helical" evidence="10">
    <location>
        <begin position="336"/>
        <end position="356"/>
    </location>
</feature>
<comment type="similarity">
    <text evidence="2">Belongs to the amino acid-polyamine-organocation (APC) superfamily. Spore germination protein (SGP) (TC 2.A.3.9) family.</text>
</comment>
<dbReference type="InterPro" id="IPR001463">
    <property type="entry name" value="Na/Ala_symport"/>
</dbReference>
<organism evidence="11 12">
    <name type="scientific">Desulfofarcimen acetoxidans (strain ATCC 49208 / DSM 771 / KCTC 5769 / VKM B-1644 / 5575)</name>
    <name type="common">Desulfotomaculum acetoxidans</name>
    <dbReference type="NCBI Taxonomy" id="485916"/>
    <lineage>
        <taxon>Bacteria</taxon>
        <taxon>Bacillati</taxon>
        <taxon>Bacillota</taxon>
        <taxon>Clostridia</taxon>
        <taxon>Eubacteriales</taxon>
        <taxon>Peptococcaceae</taxon>
        <taxon>Desulfofarcimen</taxon>
    </lineage>
</organism>
<dbReference type="Proteomes" id="UP000002217">
    <property type="component" value="Chromosome"/>
</dbReference>
<evidence type="ECO:0000256" key="5">
    <source>
        <dbReference type="ARBA" id="ARBA00022475"/>
    </source>
</evidence>
<feature type="transmembrane region" description="Helical" evidence="10">
    <location>
        <begin position="303"/>
        <end position="324"/>
    </location>
</feature>
<feature type="transmembrane region" description="Helical" evidence="10">
    <location>
        <begin position="120"/>
        <end position="138"/>
    </location>
</feature>
<keyword evidence="4" id="KW-0813">Transport</keyword>
<protein>
    <submittedName>
        <fullName evidence="11">Spore germination protein</fullName>
    </submittedName>
</protein>
<feature type="transmembrane region" description="Helical" evidence="10">
    <location>
        <begin position="263"/>
        <end position="291"/>
    </location>
</feature>
<evidence type="ECO:0000313" key="12">
    <source>
        <dbReference type="Proteomes" id="UP000002217"/>
    </source>
</evidence>
<dbReference type="PRINTS" id="PR00175">
    <property type="entry name" value="NAALASMPORT"/>
</dbReference>
<feature type="transmembrane region" description="Helical" evidence="10">
    <location>
        <begin position="82"/>
        <end position="100"/>
    </location>
</feature>